<accession>A0ABW9SUV5</accession>
<dbReference type="InterPro" id="IPR013424">
    <property type="entry name" value="Ice-binding_C"/>
</dbReference>
<dbReference type="Proteomes" id="UP000735592">
    <property type="component" value="Unassembled WGS sequence"/>
</dbReference>
<dbReference type="EMBL" id="WNKW01000005">
    <property type="protein sequence ID" value="MTW34557.1"/>
    <property type="molecule type" value="Genomic_DNA"/>
</dbReference>
<keyword evidence="3" id="KW-1185">Reference proteome</keyword>
<dbReference type="InterPro" id="IPR008979">
    <property type="entry name" value="Galactose-bd-like_sf"/>
</dbReference>
<evidence type="ECO:0000313" key="3">
    <source>
        <dbReference type="Proteomes" id="UP000735592"/>
    </source>
</evidence>
<dbReference type="Gene3D" id="2.60.120.260">
    <property type="entry name" value="Galactose-binding domain-like"/>
    <property type="match status" value="1"/>
</dbReference>
<proteinExistence type="predicted"/>
<dbReference type="SUPFAM" id="SSF49785">
    <property type="entry name" value="Galactose-binding domain-like"/>
    <property type="match status" value="1"/>
</dbReference>
<name>A0ABW9SUV5_9BURK</name>
<protein>
    <submittedName>
        <fullName evidence="2">PEP-CTERM sorting domain-containing protein</fullName>
    </submittedName>
</protein>
<organism evidence="2 3">
    <name type="scientific">Pseudoduganella danionis</name>
    <dbReference type="NCBI Taxonomy" id="1890295"/>
    <lineage>
        <taxon>Bacteria</taxon>
        <taxon>Pseudomonadati</taxon>
        <taxon>Pseudomonadota</taxon>
        <taxon>Betaproteobacteria</taxon>
        <taxon>Burkholderiales</taxon>
        <taxon>Oxalobacteraceae</taxon>
        <taxon>Telluria group</taxon>
        <taxon>Pseudoduganella</taxon>
    </lineage>
</organism>
<evidence type="ECO:0000259" key="1">
    <source>
        <dbReference type="Pfam" id="PF07589"/>
    </source>
</evidence>
<sequence length="189" mass="19453">MAAALFGASAAQAAPLFSDNFDTDTLGLNSIAFNGGWSVSGGTVDIIGAPGFFDLVPGNGRYIDLDGSTNKAGIFANSINVVNGMTYALSFDLAGNHRAAGMDTVMVNFGSGSQTYTLADTAGFQTFTLNYTATGTGKVGFSFIDQGADQKGALLDRVTVTAVPEPETYGMLLGGLALLGVVARRRRQG</sequence>
<reference evidence="2 3" key="1">
    <citation type="submission" date="2019-11" db="EMBL/GenBank/DDBJ databases">
        <title>Type strains purchased from KCTC, JCM and DSMZ.</title>
        <authorList>
            <person name="Lu H."/>
        </authorList>
    </citation>
    <scope>NUCLEOTIDE SEQUENCE [LARGE SCALE GENOMIC DNA]</scope>
    <source>
        <strain evidence="2 3">DSM 103461</strain>
    </source>
</reference>
<dbReference type="NCBIfam" id="TIGR02595">
    <property type="entry name" value="PEP_CTERM"/>
    <property type="match status" value="1"/>
</dbReference>
<dbReference type="Pfam" id="PF07589">
    <property type="entry name" value="PEP-CTERM"/>
    <property type="match status" value="1"/>
</dbReference>
<evidence type="ECO:0000313" key="2">
    <source>
        <dbReference type="EMBL" id="MTW34557.1"/>
    </source>
</evidence>
<feature type="domain" description="Ice-binding protein C-terminal" evidence="1">
    <location>
        <begin position="162"/>
        <end position="186"/>
    </location>
</feature>
<comment type="caution">
    <text evidence="2">The sequence shown here is derived from an EMBL/GenBank/DDBJ whole genome shotgun (WGS) entry which is preliminary data.</text>
</comment>
<gene>
    <name evidence="2" type="ORF">GM655_17270</name>
</gene>